<sequence length="112" mass="13485">MMRQSYRYMKIHEDTIVSLNLQNHLDLMSFWYEKWRVQVNQSKSNHTTFTLRLPSYPEVSLSNILITSSHSVKYLGLTFDRRLTWGLHIRTKKFDLNERLRSIKTLISNKHT</sequence>
<keyword evidence="1" id="KW-0695">RNA-directed DNA polymerase</keyword>
<organism evidence="1">
    <name type="scientific">Sipha flava</name>
    <name type="common">yellow sugarcane aphid</name>
    <dbReference type="NCBI Taxonomy" id="143950"/>
    <lineage>
        <taxon>Eukaryota</taxon>
        <taxon>Metazoa</taxon>
        <taxon>Ecdysozoa</taxon>
        <taxon>Arthropoda</taxon>
        <taxon>Hexapoda</taxon>
        <taxon>Insecta</taxon>
        <taxon>Pterygota</taxon>
        <taxon>Neoptera</taxon>
        <taxon>Paraneoptera</taxon>
        <taxon>Hemiptera</taxon>
        <taxon>Sternorrhyncha</taxon>
        <taxon>Aphidomorpha</taxon>
        <taxon>Aphidoidea</taxon>
        <taxon>Aphididae</taxon>
        <taxon>Sipha</taxon>
    </lineage>
</organism>
<proteinExistence type="predicted"/>
<reference evidence="1" key="1">
    <citation type="submission" date="2018-04" db="EMBL/GenBank/DDBJ databases">
        <title>Transcriptome assembly of Sipha flava.</title>
        <authorList>
            <person name="Scully E.D."/>
            <person name="Geib S.M."/>
            <person name="Palmer N.A."/>
            <person name="Koch K."/>
            <person name="Bradshaw J."/>
            <person name="Heng-Moss T."/>
            <person name="Sarath G."/>
        </authorList>
    </citation>
    <scope>NUCLEOTIDE SEQUENCE</scope>
</reference>
<name>A0A2S2QTI8_9HEMI</name>
<accession>A0A2S2QTI8</accession>
<dbReference type="EMBL" id="GGMS01011854">
    <property type="protein sequence ID" value="MBY81057.1"/>
    <property type="molecule type" value="Transcribed_RNA"/>
</dbReference>
<keyword evidence="1" id="KW-0808">Transferase</keyword>
<keyword evidence="1" id="KW-0548">Nucleotidyltransferase</keyword>
<dbReference type="AlphaFoldDB" id="A0A2S2QTI8"/>
<protein>
    <submittedName>
        <fullName evidence="1">RNA-directed DNA polymerase from mobile element jockey</fullName>
    </submittedName>
</protein>
<gene>
    <name evidence="1" type="primary">pol_70</name>
    <name evidence="1" type="ORF">g.107413</name>
</gene>
<dbReference type="GO" id="GO:0003964">
    <property type="term" value="F:RNA-directed DNA polymerase activity"/>
    <property type="evidence" value="ECO:0007669"/>
    <property type="project" value="UniProtKB-KW"/>
</dbReference>
<evidence type="ECO:0000313" key="1">
    <source>
        <dbReference type="EMBL" id="MBY81057.1"/>
    </source>
</evidence>